<evidence type="ECO:0000256" key="3">
    <source>
        <dbReference type="ARBA" id="ARBA00013184"/>
    </source>
</evidence>
<evidence type="ECO:0000256" key="10">
    <source>
        <dbReference type="PIRSR" id="PIRSR038084-1"/>
    </source>
</evidence>
<reference evidence="17" key="1">
    <citation type="submission" date="2025-08" db="UniProtKB">
        <authorList>
            <consortium name="RefSeq"/>
        </authorList>
    </citation>
    <scope>IDENTIFICATION</scope>
</reference>
<dbReference type="PIRSF" id="PIRSF038084">
    <property type="entry name" value="HAT-B_cat"/>
    <property type="match status" value="1"/>
</dbReference>
<dbReference type="Gene3D" id="1.10.10.390">
    <property type="match status" value="1"/>
</dbReference>
<dbReference type="InterPro" id="IPR019467">
    <property type="entry name" value="Hat1_N"/>
</dbReference>
<dbReference type="Pfam" id="PF10394">
    <property type="entry name" value="Hat1_N"/>
    <property type="match status" value="1"/>
</dbReference>
<keyword evidence="16" id="KW-1185">Reference proteome</keyword>
<proteinExistence type="inferred from homology"/>
<dbReference type="PANTHER" id="PTHR12046">
    <property type="entry name" value="HISTONE ACETYLTRANSFERASE TYPE B CATALYTIC SUBUNIT"/>
    <property type="match status" value="1"/>
</dbReference>
<feature type="domain" description="Histone acetyltransferase type B catalytic subunit C-terminal" evidence="15">
    <location>
        <begin position="276"/>
        <end position="327"/>
    </location>
</feature>
<accession>A0A6P7S7J4</accession>
<keyword evidence="7 9" id="KW-0012">Acyltransferase</keyword>
<comment type="catalytic activity">
    <reaction evidence="8 9">
        <text>L-lysyl-[protein] + acetyl-CoA = N(6)-acetyl-L-lysyl-[protein] + CoA + H(+)</text>
        <dbReference type="Rhea" id="RHEA:45948"/>
        <dbReference type="Rhea" id="RHEA-COMP:9752"/>
        <dbReference type="Rhea" id="RHEA-COMP:10731"/>
        <dbReference type="ChEBI" id="CHEBI:15378"/>
        <dbReference type="ChEBI" id="CHEBI:29969"/>
        <dbReference type="ChEBI" id="CHEBI:57287"/>
        <dbReference type="ChEBI" id="CHEBI:57288"/>
        <dbReference type="ChEBI" id="CHEBI:61930"/>
        <dbReference type="EC" id="2.3.1.48"/>
    </reaction>
</comment>
<evidence type="ECO:0000256" key="4">
    <source>
        <dbReference type="ARBA" id="ARBA00021268"/>
    </source>
</evidence>
<evidence type="ECO:0000256" key="8">
    <source>
        <dbReference type="ARBA" id="ARBA00048017"/>
    </source>
</evidence>
<gene>
    <name evidence="17" type="primary">LOC115209863</name>
</gene>
<dbReference type="KEGG" id="osn:115209863"/>
<dbReference type="GO" id="GO:0000781">
    <property type="term" value="C:chromosome, telomeric region"/>
    <property type="evidence" value="ECO:0007669"/>
    <property type="project" value="GOC"/>
</dbReference>
<evidence type="ECO:0000256" key="1">
    <source>
        <dbReference type="ARBA" id="ARBA00004123"/>
    </source>
</evidence>
<evidence type="ECO:0000256" key="2">
    <source>
        <dbReference type="ARBA" id="ARBA00010543"/>
    </source>
</evidence>
<evidence type="ECO:0000313" key="17">
    <source>
        <dbReference type="RefSeq" id="XP_029634299.1"/>
    </source>
</evidence>
<dbReference type="EC" id="2.3.1.48" evidence="3 9"/>
<comment type="subcellular location">
    <subcellularLocation>
        <location evidence="1">Nucleus</location>
    </subcellularLocation>
</comment>
<evidence type="ECO:0000256" key="9">
    <source>
        <dbReference type="PIRNR" id="PIRNR038084"/>
    </source>
</evidence>
<dbReference type="Gene3D" id="3.40.630.30">
    <property type="match status" value="1"/>
</dbReference>
<evidence type="ECO:0000259" key="14">
    <source>
        <dbReference type="Pfam" id="PF10394"/>
    </source>
</evidence>
<dbReference type="GO" id="GO:0004402">
    <property type="term" value="F:histone acetyltransferase activity"/>
    <property type="evidence" value="ECO:0007669"/>
    <property type="project" value="UniProtKB-UniRule"/>
</dbReference>
<protein>
    <recommendedName>
        <fullName evidence="4 9">Histone acetyltransferase type B catalytic subunit</fullName>
        <ecNumber evidence="3 9">2.3.1.48</ecNumber>
    </recommendedName>
</protein>
<feature type="region of interest" description="Interaction with histone H4 N-terminus" evidence="11">
    <location>
        <begin position="215"/>
        <end position="217"/>
    </location>
</feature>
<feature type="site" description="Interaction with histone H4 N-terminus" evidence="12">
    <location>
        <position position="189"/>
    </location>
</feature>
<evidence type="ECO:0000256" key="6">
    <source>
        <dbReference type="ARBA" id="ARBA00023242"/>
    </source>
</evidence>
<dbReference type="AlphaFoldDB" id="A0A6P7S7J4"/>
<organism evidence="16 17">
    <name type="scientific">Octopus sinensis</name>
    <name type="common">East Asian common octopus</name>
    <dbReference type="NCBI Taxonomy" id="2607531"/>
    <lineage>
        <taxon>Eukaryota</taxon>
        <taxon>Metazoa</taxon>
        <taxon>Spiralia</taxon>
        <taxon>Lophotrochozoa</taxon>
        <taxon>Mollusca</taxon>
        <taxon>Cephalopoda</taxon>
        <taxon>Coleoidea</taxon>
        <taxon>Octopodiformes</taxon>
        <taxon>Octopoda</taxon>
        <taxon>Incirrata</taxon>
        <taxon>Octopodidae</taxon>
        <taxon>Octopus</taxon>
    </lineage>
</organism>
<dbReference type="GO" id="GO:0005634">
    <property type="term" value="C:nucleus"/>
    <property type="evidence" value="ECO:0007669"/>
    <property type="project" value="UniProtKB-SubCell"/>
</dbReference>
<dbReference type="InterPro" id="IPR013523">
    <property type="entry name" value="Hist_AcTrfase_HAT1_C"/>
</dbReference>
<evidence type="ECO:0000256" key="7">
    <source>
        <dbReference type="ARBA" id="ARBA00023315"/>
    </source>
</evidence>
<dbReference type="RefSeq" id="XP_029634299.1">
    <property type="nucleotide sequence ID" value="XM_029778439.2"/>
</dbReference>
<evidence type="ECO:0000313" key="16">
    <source>
        <dbReference type="Proteomes" id="UP000515154"/>
    </source>
</evidence>
<feature type="active site" description="Proton donor/acceptor" evidence="10">
    <location>
        <position position="266"/>
    </location>
</feature>
<evidence type="ECO:0000256" key="12">
    <source>
        <dbReference type="PIRSR" id="PIRSR038084-3"/>
    </source>
</evidence>
<evidence type="ECO:0000256" key="13">
    <source>
        <dbReference type="SAM" id="MobiDB-lite"/>
    </source>
</evidence>
<evidence type="ECO:0000256" key="11">
    <source>
        <dbReference type="PIRSR" id="PIRSR038084-2"/>
    </source>
</evidence>
<dbReference type="Proteomes" id="UP000515154">
    <property type="component" value="Linkage group LG3"/>
</dbReference>
<dbReference type="InterPro" id="IPR017380">
    <property type="entry name" value="Hist_AcTrfase_B-typ_cat-su"/>
</dbReference>
<evidence type="ECO:0000256" key="5">
    <source>
        <dbReference type="ARBA" id="ARBA00022679"/>
    </source>
</evidence>
<dbReference type="GO" id="GO:0042393">
    <property type="term" value="F:histone binding"/>
    <property type="evidence" value="ECO:0007669"/>
    <property type="project" value="InterPro"/>
</dbReference>
<keyword evidence="6" id="KW-0539">Nucleus</keyword>
<dbReference type="Gene3D" id="3.90.360.10">
    <property type="entry name" value="Histone acetyl transferase 1 (HAT1), N-terminal domain"/>
    <property type="match status" value="1"/>
</dbReference>
<feature type="domain" description="Histone acetyl transferase HAT1 N-terminal" evidence="14">
    <location>
        <begin position="17"/>
        <end position="177"/>
    </location>
</feature>
<comment type="similarity">
    <text evidence="2 9">Belongs to the HAT1 family.</text>
</comment>
<dbReference type="InterPro" id="IPR016181">
    <property type="entry name" value="Acyl_CoA_acyltransferase"/>
</dbReference>
<feature type="region of interest" description="Disordered" evidence="13">
    <location>
        <begin position="407"/>
        <end position="461"/>
    </location>
</feature>
<feature type="compositionally biased region" description="Basic residues" evidence="13">
    <location>
        <begin position="439"/>
        <end position="461"/>
    </location>
</feature>
<dbReference type="Pfam" id="PF21183">
    <property type="entry name" value="HAT1_C"/>
    <property type="match status" value="1"/>
</dbReference>
<dbReference type="InterPro" id="IPR037113">
    <property type="entry name" value="Hat1_N_sf"/>
</dbReference>
<keyword evidence="5 9" id="KW-0808">Transferase</keyword>
<evidence type="ECO:0000259" key="15">
    <source>
        <dbReference type="Pfam" id="PF21183"/>
    </source>
</evidence>
<dbReference type="InterPro" id="IPR048776">
    <property type="entry name" value="HAT1_C"/>
</dbReference>
<feature type="region of interest" description="Interaction with histone H4 N-terminus" evidence="11">
    <location>
        <begin position="53"/>
        <end position="55"/>
    </location>
</feature>
<name>A0A6P7S7J4_9MOLL</name>
<dbReference type="SUPFAM" id="SSF55729">
    <property type="entry name" value="Acyl-CoA N-acyltransferases (Nat)"/>
    <property type="match status" value="1"/>
</dbReference>
<sequence>MAGAPSGLMKNKLEAYKCCSNDVIHFKLVRSKKDVENEDIAFRPDMTHQLFGDHESIFGYRDLHLDLFYTAGALITYLKIKYLDKVTPEKFDGISADDVEKPIAEMMPPGYLTNIDDFVSSLEKEHLFRPPGEKVNSYQIHKDNCERTFEVFKASVLSPGFKNYHERLQTFLLFFIDAASYIDIDDDRWTFYLLFEKYQQNGCVCYAVVGYMTVYNYYAYLEKIRPRISQVLILPPFQKLGHGAKLLQTFYNDTYERPEVLDITVEDPSENFQRLRDFVDVRNCMKLSSYKRENLSSGFCEKMSTEARTKLKLSKRQARRCYEILRLKSVNIHDEDEFRAYRLDVKKRLNLPFHRSGKSLPKLCLMLNPKKLQSVLERRYLHLDIQFQMLYENYKLVLSRLKRKVSSSSTSLSSSSSSPLESDRKKKRRKKCTAEQKESRKHKERRNNTHKHHKHKHNKAK</sequence>
<feature type="compositionally biased region" description="Low complexity" evidence="13">
    <location>
        <begin position="407"/>
        <end position="420"/>
    </location>
</feature>
<dbReference type="GO" id="GO:0031509">
    <property type="term" value="P:subtelomeric heterochromatin formation"/>
    <property type="evidence" value="ECO:0007669"/>
    <property type="project" value="InterPro"/>
</dbReference>